<dbReference type="PANTHER" id="PTHR22749">
    <property type="entry name" value="RIBOFLAVIN KINASE/FMN ADENYLYLTRANSFERASE"/>
    <property type="match status" value="1"/>
</dbReference>
<dbReference type="NCBIfam" id="NF004160">
    <property type="entry name" value="PRK05627.1-3"/>
    <property type="match status" value="1"/>
</dbReference>
<evidence type="ECO:0000256" key="5">
    <source>
        <dbReference type="ARBA" id="ARBA00022643"/>
    </source>
</evidence>
<evidence type="ECO:0000256" key="3">
    <source>
        <dbReference type="ARBA" id="ARBA00005201"/>
    </source>
</evidence>
<evidence type="ECO:0000256" key="8">
    <source>
        <dbReference type="ARBA" id="ARBA00022741"/>
    </source>
</evidence>
<dbReference type="InterPro" id="IPR023468">
    <property type="entry name" value="Riboflavin_kinase"/>
</dbReference>
<evidence type="ECO:0000256" key="10">
    <source>
        <dbReference type="ARBA" id="ARBA00022827"/>
    </source>
</evidence>
<keyword evidence="7 15" id="KW-0548">Nucleotidyltransferase</keyword>
<dbReference type="PANTHER" id="PTHR22749:SF6">
    <property type="entry name" value="RIBOFLAVIN KINASE"/>
    <property type="match status" value="1"/>
</dbReference>
<dbReference type="SUPFAM" id="SSF82114">
    <property type="entry name" value="Riboflavin kinase-like"/>
    <property type="match status" value="1"/>
</dbReference>
<evidence type="ECO:0000256" key="13">
    <source>
        <dbReference type="ARBA" id="ARBA00047880"/>
    </source>
</evidence>
<evidence type="ECO:0000256" key="16">
    <source>
        <dbReference type="SAM" id="MobiDB-lite"/>
    </source>
</evidence>
<dbReference type="GO" id="GO:0009398">
    <property type="term" value="P:FMN biosynthetic process"/>
    <property type="evidence" value="ECO:0007669"/>
    <property type="project" value="UniProtKB-UniRule"/>
</dbReference>
<proteinExistence type="inferred from homology"/>
<evidence type="ECO:0000256" key="15">
    <source>
        <dbReference type="PIRNR" id="PIRNR004491"/>
    </source>
</evidence>
<sequence>MTLYPDWRNLPAGTRGCAVALGNFDGVHRGHVHLLQSLRHARDRALKTANQSGAPVVPPLGVLTFDPHPRQFFRPQDPPFRLMSPALRARTLEREQGVEHVFQMDFDEDFARLPAETFIREVLIGALGVHHVACGADFAFGHRRGGDAALLKELLPALGVGVTIVPQLADTDGPVSSSRIRRLLQEGYPERAAALLGRPWSIAGEVVRGDQRGRLLGFPTANIRLGDHLEPARGVYAVRVRMPDGRVLPGVANIGRRPTINDGQESRLEVHLFDVDEDLYGQTLEVALISRLRPEKRFDGLEALKAAISADAREARQLLAAGNSDVPGDSLANVKANAEDIPPKTLP</sequence>
<comment type="catalytic activity">
    <reaction evidence="14 15">
        <text>FMN + ATP + H(+) = FAD + diphosphate</text>
        <dbReference type="Rhea" id="RHEA:17237"/>
        <dbReference type="ChEBI" id="CHEBI:15378"/>
        <dbReference type="ChEBI" id="CHEBI:30616"/>
        <dbReference type="ChEBI" id="CHEBI:33019"/>
        <dbReference type="ChEBI" id="CHEBI:57692"/>
        <dbReference type="ChEBI" id="CHEBI:58210"/>
        <dbReference type="EC" id="2.7.7.2"/>
    </reaction>
</comment>
<evidence type="ECO:0000259" key="17">
    <source>
        <dbReference type="SMART" id="SM00904"/>
    </source>
</evidence>
<keyword evidence="12" id="KW-0511">Multifunctional enzyme</keyword>
<dbReference type="GO" id="GO:0003919">
    <property type="term" value="F:FMN adenylyltransferase activity"/>
    <property type="evidence" value="ECO:0007669"/>
    <property type="project" value="UniProtKB-UniRule"/>
</dbReference>
<dbReference type="SUPFAM" id="SSF52374">
    <property type="entry name" value="Nucleotidylyl transferase"/>
    <property type="match status" value="1"/>
</dbReference>
<keyword evidence="4 15" id="KW-0285">Flavoprotein</keyword>
<dbReference type="EMBL" id="SORZ01000002">
    <property type="protein sequence ID" value="TPW34111.1"/>
    <property type="molecule type" value="Genomic_DNA"/>
</dbReference>
<dbReference type="UniPathway" id="UPA00276">
    <property type="reaction ID" value="UER00406"/>
</dbReference>
<dbReference type="InterPro" id="IPR015865">
    <property type="entry name" value="Riboflavin_kinase_bac/euk"/>
</dbReference>
<dbReference type="GO" id="GO:0006747">
    <property type="term" value="P:FAD biosynthetic process"/>
    <property type="evidence" value="ECO:0007669"/>
    <property type="project" value="UniProtKB-UniRule"/>
</dbReference>
<dbReference type="NCBIfam" id="TIGR00083">
    <property type="entry name" value="ribF"/>
    <property type="match status" value="1"/>
</dbReference>
<dbReference type="CDD" id="cd02064">
    <property type="entry name" value="FAD_synthetase_N"/>
    <property type="match status" value="1"/>
</dbReference>
<feature type="domain" description="Riboflavin kinase" evidence="17">
    <location>
        <begin position="195"/>
        <end position="320"/>
    </location>
</feature>
<evidence type="ECO:0000256" key="14">
    <source>
        <dbReference type="ARBA" id="ARBA00049494"/>
    </source>
</evidence>
<dbReference type="EC" id="2.7.7.2" evidence="15"/>
<dbReference type="PIRSF" id="PIRSF004491">
    <property type="entry name" value="FAD_Synth"/>
    <property type="match status" value="1"/>
</dbReference>
<dbReference type="UniPathway" id="UPA00277">
    <property type="reaction ID" value="UER00407"/>
</dbReference>
<dbReference type="GO" id="GO:0008531">
    <property type="term" value="F:riboflavin kinase activity"/>
    <property type="evidence" value="ECO:0007669"/>
    <property type="project" value="UniProtKB-UniRule"/>
</dbReference>
<evidence type="ECO:0000313" key="19">
    <source>
        <dbReference type="Proteomes" id="UP000315037"/>
    </source>
</evidence>
<dbReference type="InterPro" id="IPR014729">
    <property type="entry name" value="Rossmann-like_a/b/a_fold"/>
</dbReference>
<dbReference type="SMART" id="SM00904">
    <property type="entry name" value="Flavokinase"/>
    <property type="match status" value="1"/>
</dbReference>
<keyword evidence="9 15" id="KW-0418">Kinase</keyword>
<dbReference type="RefSeq" id="WP_165600776.1">
    <property type="nucleotide sequence ID" value="NZ_SORZ01000002.1"/>
</dbReference>
<keyword evidence="8 15" id="KW-0547">Nucleotide-binding</keyword>
<dbReference type="Gene3D" id="2.40.30.30">
    <property type="entry name" value="Riboflavin kinase-like"/>
    <property type="match status" value="1"/>
</dbReference>
<dbReference type="Pfam" id="PF06574">
    <property type="entry name" value="FAD_syn"/>
    <property type="match status" value="1"/>
</dbReference>
<dbReference type="InterPro" id="IPR015864">
    <property type="entry name" value="FAD_synthase"/>
</dbReference>
<evidence type="ECO:0000256" key="2">
    <source>
        <dbReference type="ARBA" id="ARBA00004726"/>
    </source>
</evidence>
<evidence type="ECO:0000256" key="11">
    <source>
        <dbReference type="ARBA" id="ARBA00022840"/>
    </source>
</evidence>
<evidence type="ECO:0000256" key="6">
    <source>
        <dbReference type="ARBA" id="ARBA00022679"/>
    </source>
</evidence>
<keyword evidence="5 15" id="KW-0288">FMN</keyword>
<feature type="compositionally biased region" description="Basic and acidic residues" evidence="16">
    <location>
        <begin position="337"/>
        <end position="347"/>
    </location>
</feature>
<evidence type="ECO:0000256" key="7">
    <source>
        <dbReference type="ARBA" id="ARBA00022695"/>
    </source>
</evidence>
<dbReference type="GO" id="GO:0009231">
    <property type="term" value="P:riboflavin biosynthetic process"/>
    <property type="evidence" value="ECO:0007669"/>
    <property type="project" value="InterPro"/>
</dbReference>
<comment type="caution">
    <text evidence="18">The sequence shown here is derived from an EMBL/GenBank/DDBJ whole genome shotgun (WGS) entry which is preliminary data.</text>
</comment>
<protein>
    <recommendedName>
        <fullName evidence="15">Riboflavin biosynthesis protein</fullName>
    </recommendedName>
    <domain>
        <recommendedName>
            <fullName evidence="15">Riboflavin kinase</fullName>
            <ecNumber evidence="15">2.7.1.26</ecNumber>
        </recommendedName>
        <alternativeName>
            <fullName evidence="15">Flavokinase</fullName>
        </alternativeName>
    </domain>
    <domain>
        <recommendedName>
            <fullName evidence="15">FMN adenylyltransferase</fullName>
            <ecNumber evidence="15">2.7.7.2</ecNumber>
        </recommendedName>
        <alternativeName>
            <fullName evidence="15">FAD pyrophosphorylase</fullName>
        </alternativeName>
        <alternativeName>
            <fullName evidence="15">FAD synthase</fullName>
        </alternativeName>
    </domain>
</protein>
<comment type="pathway">
    <text evidence="2 15">Cofactor biosynthesis; FAD biosynthesis; FAD from FMN: step 1/1.</text>
</comment>
<accession>A0A506UL92</accession>
<comment type="function">
    <text evidence="1">Catalyzes the phosphorylation of riboflavin to FMN followed by the adenylation of FMN to FAD.</text>
</comment>
<dbReference type="AlphaFoldDB" id="A0A506UL92"/>
<evidence type="ECO:0000256" key="1">
    <source>
        <dbReference type="ARBA" id="ARBA00002121"/>
    </source>
</evidence>
<reference evidence="18 19" key="1">
    <citation type="submission" date="2019-03" db="EMBL/GenBank/DDBJ databases">
        <title>The complete genome sequence of Neokomagataea sp. Jb2 NBRC113641.</title>
        <authorList>
            <person name="Chua K.-O."/>
            <person name="Chan K.-G."/>
            <person name="See-Too W.-S."/>
        </authorList>
    </citation>
    <scope>NUCLEOTIDE SEQUENCE [LARGE SCALE GENOMIC DNA]</scope>
    <source>
        <strain evidence="18 19">Jb2</strain>
    </source>
</reference>
<keyword evidence="6 15" id="KW-0808">Transferase</keyword>
<dbReference type="Gene3D" id="3.40.50.620">
    <property type="entry name" value="HUPs"/>
    <property type="match status" value="1"/>
</dbReference>
<dbReference type="Pfam" id="PF01687">
    <property type="entry name" value="Flavokinase"/>
    <property type="match status" value="1"/>
</dbReference>
<dbReference type="FunFam" id="2.40.30.30:FF:000003">
    <property type="entry name" value="Riboflavin biosynthesis protein"/>
    <property type="match status" value="1"/>
</dbReference>
<comment type="similarity">
    <text evidence="15">Belongs to the ribF family.</text>
</comment>
<dbReference type="InterPro" id="IPR002606">
    <property type="entry name" value="Riboflavin_kinase_bac"/>
</dbReference>
<keyword evidence="10 15" id="KW-0274">FAD</keyword>
<evidence type="ECO:0000256" key="9">
    <source>
        <dbReference type="ARBA" id="ARBA00022777"/>
    </source>
</evidence>
<evidence type="ECO:0000256" key="4">
    <source>
        <dbReference type="ARBA" id="ARBA00022630"/>
    </source>
</evidence>
<evidence type="ECO:0000313" key="18">
    <source>
        <dbReference type="EMBL" id="TPW34111.1"/>
    </source>
</evidence>
<comment type="catalytic activity">
    <reaction evidence="13 15">
        <text>riboflavin + ATP = FMN + ADP + H(+)</text>
        <dbReference type="Rhea" id="RHEA:14357"/>
        <dbReference type="ChEBI" id="CHEBI:15378"/>
        <dbReference type="ChEBI" id="CHEBI:30616"/>
        <dbReference type="ChEBI" id="CHEBI:57986"/>
        <dbReference type="ChEBI" id="CHEBI:58210"/>
        <dbReference type="ChEBI" id="CHEBI:456216"/>
        <dbReference type="EC" id="2.7.1.26"/>
    </reaction>
</comment>
<evidence type="ECO:0000256" key="12">
    <source>
        <dbReference type="ARBA" id="ARBA00023268"/>
    </source>
</evidence>
<gene>
    <name evidence="18" type="ORF">E3202_06135</name>
</gene>
<dbReference type="InterPro" id="IPR023465">
    <property type="entry name" value="Riboflavin_kinase_dom_sf"/>
</dbReference>
<organism evidence="18 19">
    <name type="scientific">Oecophyllibacter saccharovorans</name>
    <dbReference type="NCBI Taxonomy" id="2558360"/>
    <lineage>
        <taxon>Bacteria</taxon>
        <taxon>Pseudomonadati</taxon>
        <taxon>Pseudomonadota</taxon>
        <taxon>Alphaproteobacteria</taxon>
        <taxon>Acetobacterales</taxon>
        <taxon>Acetobacteraceae</taxon>
        <taxon>Oecophyllibacter</taxon>
    </lineage>
</organism>
<comment type="pathway">
    <text evidence="3 15">Cofactor biosynthesis; FMN biosynthesis; FMN from riboflavin (ATP route): step 1/1.</text>
</comment>
<dbReference type="GO" id="GO:0005524">
    <property type="term" value="F:ATP binding"/>
    <property type="evidence" value="ECO:0007669"/>
    <property type="project" value="UniProtKB-UniRule"/>
</dbReference>
<keyword evidence="11 15" id="KW-0067">ATP-binding</keyword>
<feature type="region of interest" description="Disordered" evidence="16">
    <location>
        <begin position="323"/>
        <end position="347"/>
    </location>
</feature>
<dbReference type="Proteomes" id="UP000315037">
    <property type="component" value="Unassembled WGS sequence"/>
</dbReference>
<name>A0A506UL92_9PROT</name>
<dbReference type="EC" id="2.7.1.26" evidence="15"/>
<keyword evidence="19" id="KW-1185">Reference proteome</keyword>